<feature type="compositionally biased region" description="Low complexity" evidence="1">
    <location>
        <begin position="289"/>
        <end position="322"/>
    </location>
</feature>
<name>A0ABV2WUB6_9NOCA</name>
<evidence type="ECO:0000313" key="3">
    <source>
        <dbReference type="Proteomes" id="UP001550628"/>
    </source>
</evidence>
<comment type="caution">
    <text evidence="2">The sequence shown here is derived from an EMBL/GenBank/DDBJ whole genome shotgun (WGS) entry which is preliminary data.</text>
</comment>
<reference evidence="2 3" key="1">
    <citation type="submission" date="2024-06" db="EMBL/GenBank/DDBJ databases">
        <title>The Natural Products Discovery Center: Release of the First 8490 Sequenced Strains for Exploring Actinobacteria Biosynthetic Diversity.</title>
        <authorList>
            <person name="Kalkreuter E."/>
            <person name="Kautsar S.A."/>
            <person name="Yang D."/>
            <person name="Bader C.D."/>
            <person name="Teijaro C.N."/>
            <person name="Fluegel L."/>
            <person name="Davis C.M."/>
            <person name="Simpson J.R."/>
            <person name="Lauterbach L."/>
            <person name="Steele A.D."/>
            <person name="Gui C."/>
            <person name="Meng S."/>
            <person name="Li G."/>
            <person name="Viehrig K."/>
            <person name="Ye F."/>
            <person name="Su P."/>
            <person name="Kiefer A.F."/>
            <person name="Nichols A."/>
            <person name="Cepeda A.J."/>
            <person name="Yan W."/>
            <person name="Fan B."/>
            <person name="Jiang Y."/>
            <person name="Adhikari A."/>
            <person name="Zheng C.-J."/>
            <person name="Schuster L."/>
            <person name="Cowan T.M."/>
            <person name="Smanski M.J."/>
            <person name="Chevrette M.G."/>
            <person name="De Carvalho L.P.S."/>
            <person name="Shen B."/>
        </authorList>
    </citation>
    <scope>NUCLEOTIDE SEQUENCE [LARGE SCALE GENOMIC DNA]</scope>
    <source>
        <strain evidence="2 3">NPDC019708</strain>
    </source>
</reference>
<gene>
    <name evidence="2" type="ORF">ABZ510_21755</name>
</gene>
<feature type="region of interest" description="Disordered" evidence="1">
    <location>
        <begin position="216"/>
        <end position="423"/>
    </location>
</feature>
<feature type="compositionally biased region" description="Low complexity" evidence="1">
    <location>
        <begin position="349"/>
        <end position="383"/>
    </location>
</feature>
<feature type="compositionally biased region" description="Basic and acidic residues" evidence="1">
    <location>
        <begin position="21"/>
        <end position="31"/>
    </location>
</feature>
<sequence length="423" mass="43917">MSSLSQWLGSIFDGPNQASKNKTDDTSRAEAQDTTWNQDRAAFGGEWSGLVSEFGGQFAPPAILEKDGFPAMTHQQIWDALESVSSTTINDFATAWRNLTDKARTANKEFLDGVNADLEAGWNGQSGTAAVNGVREFSTSFNSLAASFQMVAHGLDLMEGHLAQAKASVGKPDNVTLGDKVINSLPFGDTFKSPQYRADEAQETARWVMTTYYEPGATDVDSKTPVLPEPKKTVDDGSNPPQQPVQPTGGPSQTAGPATQPQETTTTDDGTQTEDGTQDPSAEPEDPQATEPQSTTPQSTTPETPTSPALTTGTPTGTTPGSPSGPPSGSPSGTPQTTTPFVPGQTVQGAPKTTTGGPAAASTAASTRAGRSGMPGMMSPGARGNKGDEDDEHNTPDYLVYDRGSELLGTQPPALPPGGVIGG</sequence>
<evidence type="ECO:0008006" key="4">
    <source>
        <dbReference type="Google" id="ProtNLM"/>
    </source>
</evidence>
<feature type="region of interest" description="Disordered" evidence="1">
    <location>
        <begin position="10"/>
        <end position="35"/>
    </location>
</feature>
<protein>
    <recommendedName>
        <fullName evidence="4">PPE family domain-containing protein</fullName>
    </recommendedName>
</protein>
<proteinExistence type="predicted"/>
<evidence type="ECO:0000313" key="2">
    <source>
        <dbReference type="EMBL" id="MEU1954478.1"/>
    </source>
</evidence>
<dbReference type="RefSeq" id="WP_356958235.1">
    <property type="nucleotide sequence ID" value="NZ_JBEYBD010000012.1"/>
</dbReference>
<keyword evidence="3" id="KW-1185">Reference proteome</keyword>
<feature type="compositionally biased region" description="Low complexity" evidence="1">
    <location>
        <begin position="245"/>
        <end position="280"/>
    </location>
</feature>
<accession>A0ABV2WUB6</accession>
<organism evidence="2 3">
    <name type="scientific">Nocardia rhamnosiphila</name>
    <dbReference type="NCBI Taxonomy" id="426716"/>
    <lineage>
        <taxon>Bacteria</taxon>
        <taxon>Bacillati</taxon>
        <taxon>Actinomycetota</taxon>
        <taxon>Actinomycetes</taxon>
        <taxon>Mycobacteriales</taxon>
        <taxon>Nocardiaceae</taxon>
        <taxon>Nocardia</taxon>
    </lineage>
</organism>
<evidence type="ECO:0000256" key="1">
    <source>
        <dbReference type="SAM" id="MobiDB-lite"/>
    </source>
</evidence>
<feature type="compositionally biased region" description="Low complexity" evidence="1">
    <location>
        <begin position="330"/>
        <end position="340"/>
    </location>
</feature>
<dbReference type="Gene3D" id="1.20.1260.20">
    <property type="entry name" value="PPE superfamily"/>
    <property type="match status" value="1"/>
</dbReference>
<dbReference type="InterPro" id="IPR038332">
    <property type="entry name" value="PPE_sf"/>
</dbReference>
<dbReference type="Proteomes" id="UP001550628">
    <property type="component" value="Unassembled WGS sequence"/>
</dbReference>
<dbReference type="EMBL" id="JBEYBF010000015">
    <property type="protein sequence ID" value="MEU1954478.1"/>
    <property type="molecule type" value="Genomic_DNA"/>
</dbReference>